<gene>
    <name evidence="1" type="ORF">LCGC14_0195490</name>
</gene>
<evidence type="ECO:0008006" key="2">
    <source>
        <dbReference type="Google" id="ProtNLM"/>
    </source>
</evidence>
<accession>A0A0F9X4E3</accession>
<comment type="caution">
    <text evidence="1">The sequence shown here is derived from an EMBL/GenBank/DDBJ whole genome shotgun (WGS) entry which is preliminary data.</text>
</comment>
<dbReference type="InterPro" id="IPR036390">
    <property type="entry name" value="WH_DNA-bd_sf"/>
</dbReference>
<dbReference type="InterPro" id="IPR036388">
    <property type="entry name" value="WH-like_DNA-bd_sf"/>
</dbReference>
<dbReference type="AlphaFoldDB" id="A0A0F9X4E3"/>
<sequence>MAISKIDTVYLILKNNPNKCFSVNSLVEITNIKYNTIKQDIRILLSEGIVKRITRKIKTVGKPPYLYFYNDIKKTIILNISCLKKKFTNISWKILTSRE</sequence>
<reference evidence="1" key="1">
    <citation type="journal article" date="2015" name="Nature">
        <title>Complex archaea that bridge the gap between prokaryotes and eukaryotes.</title>
        <authorList>
            <person name="Spang A."/>
            <person name="Saw J.H."/>
            <person name="Jorgensen S.L."/>
            <person name="Zaremba-Niedzwiedzka K."/>
            <person name="Martijn J."/>
            <person name="Lind A.E."/>
            <person name="van Eijk R."/>
            <person name="Schleper C."/>
            <person name="Guy L."/>
            <person name="Ettema T.J."/>
        </authorList>
    </citation>
    <scope>NUCLEOTIDE SEQUENCE</scope>
</reference>
<name>A0A0F9X4E3_9ZZZZ</name>
<proteinExistence type="predicted"/>
<dbReference type="SUPFAM" id="SSF46785">
    <property type="entry name" value="Winged helix' DNA-binding domain"/>
    <property type="match status" value="1"/>
</dbReference>
<evidence type="ECO:0000313" key="1">
    <source>
        <dbReference type="EMBL" id="KKN93716.1"/>
    </source>
</evidence>
<dbReference type="EMBL" id="LAZR01000084">
    <property type="protein sequence ID" value="KKN93716.1"/>
    <property type="molecule type" value="Genomic_DNA"/>
</dbReference>
<dbReference type="Gene3D" id="1.10.10.10">
    <property type="entry name" value="Winged helix-like DNA-binding domain superfamily/Winged helix DNA-binding domain"/>
    <property type="match status" value="1"/>
</dbReference>
<organism evidence="1">
    <name type="scientific">marine sediment metagenome</name>
    <dbReference type="NCBI Taxonomy" id="412755"/>
    <lineage>
        <taxon>unclassified sequences</taxon>
        <taxon>metagenomes</taxon>
        <taxon>ecological metagenomes</taxon>
    </lineage>
</organism>
<protein>
    <recommendedName>
        <fullName evidence="2">Helix-turn-helix type 11 domain-containing protein</fullName>
    </recommendedName>
</protein>